<gene>
    <name evidence="9" type="primary">LOC106459732</name>
</gene>
<comment type="similarity">
    <text evidence="2 6">Belongs to the TGF-beta family.</text>
</comment>
<dbReference type="PANTHER" id="PTHR11848:SF270">
    <property type="entry name" value="BONE MORPHOGENETIC PROTEIN 3-LIKE"/>
    <property type="match status" value="1"/>
</dbReference>
<keyword evidence="4 6" id="KW-0339">Growth factor</keyword>
<sequence length="500" mass="57747">MINLNLLSTSTSQLKTTFSMCALAYLLLVGLIVSTRSVASLQSKSRKDMLLQDALRSLLDVETSLSTESKKMTNSPHSYPSPPEYMLELYARYQSGQDPSADKRGDTVRSIVPKKGKLEKKNILVFNLTGIRTTERIISSELHLLRRRRIKGSKRRRKQAIGFEIHLLDFRTVATSVLQKMDMSRHGNGWQTYNVTKGVTACRNAKSDGNCIFAAKLKVHRSNGKYKSLDFLRVLRKGSTPFLIIFSENEKKKEAFKDLGGRYLRKENWKMNSFPSFLNWEDHEKYENINHFNRSRRSIWDNEIPSDVIYTNQIKDPKSNAFHFHKGNEKQKPGLIPYPEESHYWKSFGKSRNIRRKNKRKRKRKNRILPQFFQPNNEPSYENDASRYNTYGTYSQLCQRRKLTVNFADIGWSRWIIAPTSLETNYCVGLCPFPLTKEFRPSNHALIQSIVNAIGLNPDVPAPCCVPDSLTSVTLLYFDEDENVILKNYPNMSVQNCACR</sequence>
<dbReference type="Proteomes" id="UP000694941">
    <property type="component" value="Unplaced"/>
</dbReference>
<evidence type="ECO:0000259" key="7">
    <source>
        <dbReference type="PROSITE" id="PS51362"/>
    </source>
</evidence>
<dbReference type="InterPro" id="IPR001111">
    <property type="entry name" value="TGF-b_propeptide"/>
</dbReference>
<name>A0ABM1SYZ7_LIMPO</name>
<evidence type="ECO:0000256" key="6">
    <source>
        <dbReference type="RuleBase" id="RU000354"/>
    </source>
</evidence>
<dbReference type="PROSITE" id="PS51362">
    <property type="entry name" value="TGF_BETA_2"/>
    <property type="match status" value="1"/>
</dbReference>
<evidence type="ECO:0000256" key="2">
    <source>
        <dbReference type="ARBA" id="ARBA00006656"/>
    </source>
</evidence>
<organism evidence="8 9">
    <name type="scientific">Limulus polyphemus</name>
    <name type="common">Atlantic horseshoe crab</name>
    <dbReference type="NCBI Taxonomy" id="6850"/>
    <lineage>
        <taxon>Eukaryota</taxon>
        <taxon>Metazoa</taxon>
        <taxon>Ecdysozoa</taxon>
        <taxon>Arthropoda</taxon>
        <taxon>Chelicerata</taxon>
        <taxon>Merostomata</taxon>
        <taxon>Xiphosura</taxon>
        <taxon>Limulidae</taxon>
        <taxon>Limulus</taxon>
    </lineage>
</organism>
<dbReference type="InterPro" id="IPR029034">
    <property type="entry name" value="Cystine-knot_cytokine"/>
</dbReference>
<keyword evidence="3" id="KW-0964">Secreted</keyword>
<dbReference type="InterPro" id="IPR015615">
    <property type="entry name" value="TGF-beta-rel"/>
</dbReference>
<evidence type="ECO:0000313" key="9">
    <source>
        <dbReference type="RefSeq" id="XP_022248853.1"/>
    </source>
</evidence>
<reference evidence="9" key="1">
    <citation type="submission" date="2025-08" db="UniProtKB">
        <authorList>
            <consortium name="RefSeq"/>
        </authorList>
    </citation>
    <scope>IDENTIFICATION</scope>
    <source>
        <tissue evidence="9">Muscle</tissue>
    </source>
</reference>
<dbReference type="PANTHER" id="PTHR11848">
    <property type="entry name" value="TGF-BETA FAMILY"/>
    <property type="match status" value="1"/>
</dbReference>
<evidence type="ECO:0000313" key="8">
    <source>
        <dbReference type="Proteomes" id="UP000694941"/>
    </source>
</evidence>
<dbReference type="Gene3D" id="2.10.90.10">
    <property type="entry name" value="Cystine-knot cytokines"/>
    <property type="match status" value="1"/>
</dbReference>
<feature type="domain" description="TGF-beta family profile" evidence="7">
    <location>
        <begin position="362"/>
        <end position="500"/>
    </location>
</feature>
<proteinExistence type="inferred from homology"/>
<evidence type="ECO:0000256" key="1">
    <source>
        <dbReference type="ARBA" id="ARBA00004613"/>
    </source>
</evidence>
<dbReference type="Pfam" id="PF00019">
    <property type="entry name" value="TGF_beta"/>
    <property type="match status" value="1"/>
</dbReference>
<keyword evidence="5" id="KW-1015">Disulfide bond</keyword>
<evidence type="ECO:0000256" key="4">
    <source>
        <dbReference type="ARBA" id="ARBA00023030"/>
    </source>
</evidence>
<evidence type="ECO:0000256" key="5">
    <source>
        <dbReference type="ARBA" id="ARBA00023157"/>
    </source>
</evidence>
<comment type="subcellular location">
    <subcellularLocation>
        <location evidence="1">Secreted</location>
    </subcellularLocation>
</comment>
<keyword evidence="8" id="KW-1185">Reference proteome</keyword>
<dbReference type="SMART" id="SM00204">
    <property type="entry name" value="TGFB"/>
    <property type="match status" value="1"/>
</dbReference>
<dbReference type="RefSeq" id="XP_022248853.1">
    <property type="nucleotide sequence ID" value="XM_022393145.1"/>
</dbReference>
<dbReference type="Pfam" id="PF00688">
    <property type="entry name" value="TGFb_propeptide"/>
    <property type="match status" value="1"/>
</dbReference>
<protein>
    <submittedName>
        <fullName evidence="9">Bone morphogenetic protein 3-like</fullName>
    </submittedName>
</protein>
<dbReference type="SUPFAM" id="SSF57501">
    <property type="entry name" value="Cystine-knot cytokines"/>
    <property type="match status" value="1"/>
</dbReference>
<dbReference type="CDD" id="cd13763">
    <property type="entry name" value="TGF_beta_BMP3_like"/>
    <property type="match status" value="1"/>
</dbReference>
<dbReference type="GeneID" id="106459732"/>
<accession>A0ABM1SYZ7</accession>
<evidence type="ECO:0000256" key="3">
    <source>
        <dbReference type="ARBA" id="ARBA00022525"/>
    </source>
</evidence>
<dbReference type="InterPro" id="IPR001839">
    <property type="entry name" value="TGF-b_C"/>
</dbReference>